<sequence length="44" mass="4920">QFQPLFDAVNAKRRAIVAGEHEPTDEEADTPLLHGVTQETLEVF</sequence>
<evidence type="ECO:0000313" key="1">
    <source>
        <dbReference type="Proteomes" id="UP000887561"/>
    </source>
</evidence>
<evidence type="ECO:0000313" key="2">
    <source>
        <dbReference type="WBParaSite" id="scaffold32979_cov137.g20945"/>
    </source>
</evidence>
<dbReference type="WBParaSite" id="scaffold32979_cov137.g20945">
    <property type="protein sequence ID" value="scaffold32979_cov137.g20945"/>
    <property type="gene ID" value="scaffold32979_cov137.g20945"/>
</dbReference>
<dbReference type="AlphaFoldDB" id="A0A915M5S5"/>
<accession>A0A915M5S5</accession>
<proteinExistence type="predicted"/>
<name>A0A915M5S5_MELJA</name>
<organism evidence="1 2">
    <name type="scientific">Meloidogyne javanica</name>
    <name type="common">Root-knot nematode worm</name>
    <dbReference type="NCBI Taxonomy" id="6303"/>
    <lineage>
        <taxon>Eukaryota</taxon>
        <taxon>Metazoa</taxon>
        <taxon>Ecdysozoa</taxon>
        <taxon>Nematoda</taxon>
        <taxon>Chromadorea</taxon>
        <taxon>Rhabditida</taxon>
        <taxon>Tylenchina</taxon>
        <taxon>Tylenchomorpha</taxon>
        <taxon>Tylenchoidea</taxon>
        <taxon>Meloidogynidae</taxon>
        <taxon>Meloidogyninae</taxon>
        <taxon>Meloidogyne</taxon>
        <taxon>Meloidogyne incognita group</taxon>
    </lineage>
</organism>
<protein>
    <submittedName>
        <fullName evidence="2">Uncharacterized protein</fullName>
    </submittedName>
</protein>
<keyword evidence="1" id="KW-1185">Reference proteome</keyword>
<reference evidence="2" key="1">
    <citation type="submission" date="2022-11" db="UniProtKB">
        <authorList>
            <consortium name="WormBaseParasite"/>
        </authorList>
    </citation>
    <scope>IDENTIFICATION</scope>
</reference>
<dbReference type="Proteomes" id="UP000887561">
    <property type="component" value="Unplaced"/>
</dbReference>